<dbReference type="PANTHER" id="PTHR11348">
    <property type="entry name" value="CONNECTIVE TISSUE GROWTH FACTOR-RELATED"/>
    <property type="match status" value="1"/>
</dbReference>
<dbReference type="Gene3D" id="2.10.70.10">
    <property type="entry name" value="Complement Module, domain 1"/>
    <property type="match status" value="1"/>
</dbReference>
<name>A0ABD0PCR2_CIRMR</name>
<feature type="non-terminal residue" evidence="7">
    <location>
        <position position="85"/>
    </location>
</feature>
<dbReference type="SUPFAM" id="SSF57603">
    <property type="entry name" value="FnI-like domain"/>
    <property type="match status" value="1"/>
</dbReference>
<reference evidence="7 8" key="1">
    <citation type="submission" date="2024-05" db="EMBL/GenBank/DDBJ databases">
        <title>Genome sequencing and assembly of Indian major carp, Cirrhinus mrigala (Hamilton, 1822).</title>
        <authorList>
            <person name="Mohindra V."/>
            <person name="Chowdhury L.M."/>
            <person name="Lal K."/>
            <person name="Jena J.K."/>
        </authorList>
    </citation>
    <scope>NUCLEOTIDE SEQUENCE [LARGE SCALE GENOMIC DNA]</scope>
    <source>
        <strain evidence="7">CM1030</strain>
        <tissue evidence="7">Blood</tissue>
    </source>
</reference>
<protein>
    <recommendedName>
        <fullName evidence="6">VWFC domain-containing protein</fullName>
    </recommendedName>
</protein>
<dbReference type="AlphaFoldDB" id="A0ABD0PCR2"/>
<evidence type="ECO:0000256" key="5">
    <source>
        <dbReference type="ARBA" id="ARBA00023157"/>
    </source>
</evidence>
<dbReference type="SMART" id="SM00214">
    <property type="entry name" value="VWC"/>
    <property type="match status" value="1"/>
</dbReference>
<dbReference type="Pfam" id="PF00093">
    <property type="entry name" value="VWC"/>
    <property type="match status" value="1"/>
</dbReference>
<evidence type="ECO:0000313" key="7">
    <source>
        <dbReference type="EMBL" id="KAL0171810.1"/>
    </source>
</evidence>
<comment type="caution">
    <text evidence="7">The sequence shown here is derived from an EMBL/GenBank/DDBJ whole genome shotgun (WGS) entry which is preliminary data.</text>
</comment>
<dbReference type="InterPro" id="IPR001007">
    <property type="entry name" value="VWF_dom"/>
</dbReference>
<gene>
    <name evidence="7" type="ORF">M9458_032121</name>
</gene>
<dbReference type="PANTHER" id="PTHR11348:SF4">
    <property type="entry name" value="CCN FAMILY MEMBER 4"/>
    <property type="match status" value="1"/>
</dbReference>
<dbReference type="InterPro" id="IPR050941">
    <property type="entry name" value="CCN"/>
</dbReference>
<dbReference type="PROSITE" id="PS50184">
    <property type="entry name" value="VWFC_2"/>
    <property type="match status" value="1"/>
</dbReference>
<evidence type="ECO:0000259" key="6">
    <source>
        <dbReference type="PROSITE" id="PS50184"/>
    </source>
</evidence>
<evidence type="ECO:0000313" key="8">
    <source>
        <dbReference type="Proteomes" id="UP001529510"/>
    </source>
</evidence>
<evidence type="ECO:0000256" key="3">
    <source>
        <dbReference type="ARBA" id="ARBA00022525"/>
    </source>
</evidence>
<dbReference type="GO" id="GO:0051240">
    <property type="term" value="P:positive regulation of multicellular organismal process"/>
    <property type="evidence" value="ECO:0007669"/>
    <property type="project" value="UniProtKB-ARBA"/>
</dbReference>
<accession>A0ABD0PCR2</accession>
<evidence type="ECO:0000256" key="2">
    <source>
        <dbReference type="ARBA" id="ARBA00008125"/>
    </source>
</evidence>
<evidence type="ECO:0000256" key="4">
    <source>
        <dbReference type="ARBA" id="ARBA00022729"/>
    </source>
</evidence>
<sequence>VVGTGCEYNGVIYRNGQNFQPNCKYRCLCVNGAIGCVSLCNESLPPRVWCQSPKRVKIPGQCCEKWICEESRKPRKTNPRHAPEE</sequence>
<dbReference type="GO" id="GO:0050793">
    <property type="term" value="P:regulation of developmental process"/>
    <property type="evidence" value="ECO:0007669"/>
    <property type="project" value="UniProtKB-ARBA"/>
</dbReference>
<comment type="similarity">
    <text evidence="2">Belongs to the CCN family.</text>
</comment>
<feature type="non-terminal residue" evidence="7">
    <location>
        <position position="1"/>
    </location>
</feature>
<keyword evidence="8" id="KW-1185">Reference proteome</keyword>
<comment type="subcellular location">
    <subcellularLocation>
        <location evidence="1">Secreted</location>
    </subcellularLocation>
</comment>
<proteinExistence type="inferred from homology"/>
<organism evidence="7 8">
    <name type="scientific">Cirrhinus mrigala</name>
    <name type="common">Mrigala</name>
    <dbReference type="NCBI Taxonomy" id="683832"/>
    <lineage>
        <taxon>Eukaryota</taxon>
        <taxon>Metazoa</taxon>
        <taxon>Chordata</taxon>
        <taxon>Craniata</taxon>
        <taxon>Vertebrata</taxon>
        <taxon>Euteleostomi</taxon>
        <taxon>Actinopterygii</taxon>
        <taxon>Neopterygii</taxon>
        <taxon>Teleostei</taxon>
        <taxon>Ostariophysi</taxon>
        <taxon>Cypriniformes</taxon>
        <taxon>Cyprinidae</taxon>
        <taxon>Labeoninae</taxon>
        <taxon>Labeonini</taxon>
        <taxon>Cirrhinus</taxon>
    </lineage>
</organism>
<dbReference type="PROSITE" id="PS01208">
    <property type="entry name" value="VWFC_1"/>
    <property type="match status" value="1"/>
</dbReference>
<dbReference type="Proteomes" id="UP001529510">
    <property type="component" value="Unassembled WGS sequence"/>
</dbReference>
<feature type="domain" description="VWFC" evidence="6">
    <location>
        <begin position="4"/>
        <end position="69"/>
    </location>
</feature>
<keyword evidence="3" id="KW-0964">Secreted</keyword>
<dbReference type="FunFam" id="2.10.70.10:FF:000015">
    <property type="entry name" value="CYR61 isoform 1"/>
    <property type="match status" value="1"/>
</dbReference>
<dbReference type="EMBL" id="JAMKFB020000016">
    <property type="protein sequence ID" value="KAL0171810.1"/>
    <property type="molecule type" value="Genomic_DNA"/>
</dbReference>
<evidence type="ECO:0000256" key="1">
    <source>
        <dbReference type="ARBA" id="ARBA00004613"/>
    </source>
</evidence>
<dbReference type="GO" id="GO:0005576">
    <property type="term" value="C:extracellular region"/>
    <property type="evidence" value="ECO:0007669"/>
    <property type="project" value="UniProtKB-SubCell"/>
</dbReference>
<keyword evidence="5" id="KW-1015">Disulfide bond</keyword>
<keyword evidence="4" id="KW-0732">Signal</keyword>